<protein>
    <recommendedName>
        <fullName evidence="4">NADH dehydrogenase [ubiquinone] 1 alpha subcomplex subunit 12</fullName>
    </recommendedName>
</protein>
<dbReference type="GO" id="GO:0005739">
    <property type="term" value="C:mitochondrion"/>
    <property type="evidence" value="ECO:0007669"/>
    <property type="project" value="TreeGrafter"/>
</dbReference>
<gene>
    <name evidence="2" type="ORF">QCA50_020243</name>
</gene>
<proteinExistence type="predicted"/>
<feature type="region of interest" description="Disordered" evidence="1">
    <location>
        <begin position="62"/>
        <end position="141"/>
    </location>
</feature>
<dbReference type="InterPro" id="IPR052618">
    <property type="entry name" value="ComplexI_NDUFA12"/>
</dbReference>
<dbReference type="PANTHER" id="PTHR32470">
    <property type="entry name" value="ADH DEHYDROGENASE [UBIQUINONE] 1 ALPHA SUBCOMPLEX ASSEMBLY FACTOR 2"/>
    <property type="match status" value="1"/>
</dbReference>
<keyword evidence="3" id="KW-1185">Reference proteome</keyword>
<dbReference type="Proteomes" id="UP001385951">
    <property type="component" value="Unassembled WGS sequence"/>
</dbReference>
<dbReference type="PANTHER" id="PTHR32470:SF2">
    <property type="entry name" value="NADH DEHYDROGENASE [UBIQUINONE] 1 ALPHA SUBCOMPLEX ASSEMBLY FACTOR 2"/>
    <property type="match status" value="1"/>
</dbReference>
<evidence type="ECO:0000313" key="2">
    <source>
        <dbReference type="EMBL" id="KAK7676775.1"/>
    </source>
</evidence>
<sequence length="141" mass="15686">MWTYIAGGKRLPVQWTAWLSHTRPHAPTYEELLADIERRRRLLQNVAMIEARDREAKEAARLESLVDSTTQSLLPTDPQASPQLANPQPRHADISPHQPAKSAGSSPSTQPPKPDPWEAARSKASSDEPQAWSPRAVRRGA</sequence>
<evidence type="ECO:0000256" key="1">
    <source>
        <dbReference type="SAM" id="MobiDB-lite"/>
    </source>
</evidence>
<evidence type="ECO:0008006" key="4">
    <source>
        <dbReference type="Google" id="ProtNLM"/>
    </source>
</evidence>
<dbReference type="EMBL" id="JASBNA010000104">
    <property type="protein sequence ID" value="KAK7676775.1"/>
    <property type="molecule type" value="Genomic_DNA"/>
</dbReference>
<comment type="caution">
    <text evidence="2">The sequence shown here is derived from an EMBL/GenBank/DDBJ whole genome shotgun (WGS) entry which is preliminary data.</text>
</comment>
<organism evidence="2 3">
    <name type="scientific">Cerrena zonata</name>
    <dbReference type="NCBI Taxonomy" id="2478898"/>
    <lineage>
        <taxon>Eukaryota</taxon>
        <taxon>Fungi</taxon>
        <taxon>Dikarya</taxon>
        <taxon>Basidiomycota</taxon>
        <taxon>Agaricomycotina</taxon>
        <taxon>Agaricomycetes</taxon>
        <taxon>Polyporales</taxon>
        <taxon>Cerrenaceae</taxon>
        <taxon>Cerrena</taxon>
    </lineage>
</organism>
<dbReference type="GO" id="GO:0032981">
    <property type="term" value="P:mitochondrial respiratory chain complex I assembly"/>
    <property type="evidence" value="ECO:0007669"/>
    <property type="project" value="TreeGrafter"/>
</dbReference>
<feature type="compositionally biased region" description="Polar residues" evidence="1">
    <location>
        <begin position="66"/>
        <end position="86"/>
    </location>
</feature>
<evidence type="ECO:0000313" key="3">
    <source>
        <dbReference type="Proteomes" id="UP001385951"/>
    </source>
</evidence>
<name>A0AAW0FCY4_9APHY</name>
<accession>A0AAW0FCY4</accession>
<reference evidence="2 3" key="1">
    <citation type="submission" date="2022-09" db="EMBL/GenBank/DDBJ databases">
        <authorList>
            <person name="Palmer J.M."/>
        </authorList>
    </citation>
    <scope>NUCLEOTIDE SEQUENCE [LARGE SCALE GENOMIC DNA]</scope>
    <source>
        <strain evidence="2 3">DSM 7382</strain>
    </source>
</reference>
<feature type="compositionally biased region" description="Basic and acidic residues" evidence="1">
    <location>
        <begin position="115"/>
        <end position="126"/>
    </location>
</feature>
<dbReference type="AlphaFoldDB" id="A0AAW0FCY4"/>